<organism evidence="1">
    <name type="scientific">Anguilla anguilla</name>
    <name type="common">European freshwater eel</name>
    <name type="synonym">Muraena anguilla</name>
    <dbReference type="NCBI Taxonomy" id="7936"/>
    <lineage>
        <taxon>Eukaryota</taxon>
        <taxon>Metazoa</taxon>
        <taxon>Chordata</taxon>
        <taxon>Craniata</taxon>
        <taxon>Vertebrata</taxon>
        <taxon>Euteleostomi</taxon>
        <taxon>Actinopterygii</taxon>
        <taxon>Neopterygii</taxon>
        <taxon>Teleostei</taxon>
        <taxon>Anguilliformes</taxon>
        <taxon>Anguillidae</taxon>
        <taxon>Anguilla</taxon>
    </lineage>
</organism>
<dbReference type="EMBL" id="GBXM01048418">
    <property type="protein sequence ID" value="JAH60159.1"/>
    <property type="molecule type" value="Transcribed_RNA"/>
</dbReference>
<reference evidence="1" key="2">
    <citation type="journal article" date="2015" name="Fish Shellfish Immunol.">
        <title>Early steps in the European eel (Anguilla anguilla)-Vibrio vulnificus interaction in the gills: Role of the RtxA13 toxin.</title>
        <authorList>
            <person name="Callol A."/>
            <person name="Pajuelo D."/>
            <person name="Ebbesson L."/>
            <person name="Teles M."/>
            <person name="MacKenzie S."/>
            <person name="Amaro C."/>
        </authorList>
    </citation>
    <scope>NUCLEOTIDE SEQUENCE</scope>
</reference>
<name>A0A0E9U2M1_ANGAN</name>
<sequence length="46" mass="5146">MKNSELLQLPCAPLTQKKSLGLNIDFSMLSYAKTRLQPYNGFTRAG</sequence>
<accession>A0A0E9U2M1</accession>
<proteinExistence type="predicted"/>
<protein>
    <submittedName>
        <fullName evidence="1">Uncharacterized protein</fullName>
    </submittedName>
</protein>
<evidence type="ECO:0000313" key="1">
    <source>
        <dbReference type="EMBL" id="JAH60159.1"/>
    </source>
</evidence>
<reference evidence="1" key="1">
    <citation type="submission" date="2014-11" db="EMBL/GenBank/DDBJ databases">
        <authorList>
            <person name="Amaro Gonzalez C."/>
        </authorList>
    </citation>
    <scope>NUCLEOTIDE SEQUENCE</scope>
</reference>
<dbReference type="AlphaFoldDB" id="A0A0E9U2M1"/>